<evidence type="ECO:0000313" key="1">
    <source>
        <dbReference type="EMBL" id="KAI3689711.1"/>
    </source>
</evidence>
<sequence length="94" mass="10370">MDHTDSSSNNDEFSEADTNSRIENIQECNEEDLETQSDGGKDDNDCWKEEDVEESSSDEEPDFNVVESPGTANLGPTKAYKLQACLQGGYENLG</sequence>
<evidence type="ECO:0000313" key="2">
    <source>
        <dbReference type="Proteomes" id="UP001055811"/>
    </source>
</evidence>
<gene>
    <name evidence="1" type="ORF">L2E82_47677</name>
</gene>
<dbReference type="EMBL" id="CM042017">
    <property type="protein sequence ID" value="KAI3689711.1"/>
    <property type="molecule type" value="Genomic_DNA"/>
</dbReference>
<reference evidence="1 2" key="2">
    <citation type="journal article" date="2022" name="Mol. Ecol. Resour.">
        <title>The genomes of chicory, endive, great burdock and yacon provide insights into Asteraceae paleo-polyploidization history and plant inulin production.</title>
        <authorList>
            <person name="Fan W."/>
            <person name="Wang S."/>
            <person name="Wang H."/>
            <person name="Wang A."/>
            <person name="Jiang F."/>
            <person name="Liu H."/>
            <person name="Zhao H."/>
            <person name="Xu D."/>
            <person name="Zhang Y."/>
        </authorList>
    </citation>
    <scope>NUCLEOTIDE SEQUENCE [LARGE SCALE GENOMIC DNA]</scope>
    <source>
        <strain evidence="2">cv. Punajuju</strain>
        <tissue evidence="1">Leaves</tissue>
    </source>
</reference>
<comment type="caution">
    <text evidence="1">The sequence shown here is derived from an EMBL/GenBank/DDBJ whole genome shotgun (WGS) entry which is preliminary data.</text>
</comment>
<proteinExistence type="predicted"/>
<organism evidence="1 2">
    <name type="scientific">Cichorium intybus</name>
    <name type="common">Chicory</name>
    <dbReference type="NCBI Taxonomy" id="13427"/>
    <lineage>
        <taxon>Eukaryota</taxon>
        <taxon>Viridiplantae</taxon>
        <taxon>Streptophyta</taxon>
        <taxon>Embryophyta</taxon>
        <taxon>Tracheophyta</taxon>
        <taxon>Spermatophyta</taxon>
        <taxon>Magnoliopsida</taxon>
        <taxon>eudicotyledons</taxon>
        <taxon>Gunneridae</taxon>
        <taxon>Pentapetalae</taxon>
        <taxon>asterids</taxon>
        <taxon>campanulids</taxon>
        <taxon>Asterales</taxon>
        <taxon>Asteraceae</taxon>
        <taxon>Cichorioideae</taxon>
        <taxon>Cichorieae</taxon>
        <taxon>Cichoriinae</taxon>
        <taxon>Cichorium</taxon>
    </lineage>
</organism>
<protein>
    <submittedName>
        <fullName evidence="1">Uncharacterized protein</fullName>
    </submittedName>
</protein>
<name>A0ACB8YX83_CICIN</name>
<dbReference type="Proteomes" id="UP001055811">
    <property type="component" value="Linkage Group LG09"/>
</dbReference>
<reference evidence="2" key="1">
    <citation type="journal article" date="2022" name="Mol. Ecol. Resour.">
        <title>The genomes of chicory, endive, great burdock and yacon provide insights into Asteraceae palaeo-polyploidization history and plant inulin production.</title>
        <authorList>
            <person name="Fan W."/>
            <person name="Wang S."/>
            <person name="Wang H."/>
            <person name="Wang A."/>
            <person name="Jiang F."/>
            <person name="Liu H."/>
            <person name="Zhao H."/>
            <person name="Xu D."/>
            <person name="Zhang Y."/>
        </authorList>
    </citation>
    <scope>NUCLEOTIDE SEQUENCE [LARGE SCALE GENOMIC DNA]</scope>
    <source>
        <strain evidence="2">cv. Punajuju</strain>
    </source>
</reference>
<accession>A0ACB8YX83</accession>
<keyword evidence="2" id="KW-1185">Reference proteome</keyword>